<keyword evidence="11" id="KW-1185">Reference proteome</keyword>
<evidence type="ECO:0000256" key="4">
    <source>
        <dbReference type="ARBA" id="ARBA00022490"/>
    </source>
</evidence>
<name>A0AB34G4Y5_9HYPO</name>
<keyword evidence="4" id="KW-0963">Cytoplasm</keyword>
<keyword evidence="7" id="KW-0804">Transcription</keyword>
<comment type="subcellular location">
    <subcellularLocation>
        <location evidence="2">Cytoplasm</location>
    </subcellularLocation>
    <subcellularLocation>
        <location evidence="1">Nucleus</location>
    </subcellularLocation>
</comment>
<keyword evidence="5" id="KW-0678">Repressor</keyword>
<evidence type="ECO:0000313" key="11">
    <source>
        <dbReference type="Proteomes" id="UP001163105"/>
    </source>
</evidence>
<evidence type="ECO:0000256" key="8">
    <source>
        <dbReference type="ARBA" id="ARBA00023242"/>
    </source>
</evidence>
<dbReference type="EMBL" id="JAQHRD010000001">
    <property type="protein sequence ID" value="KAJ6446667.1"/>
    <property type="molecule type" value="Genomic_DNA"/>
</dbReference>
<feature type="compositionally biased region" description="Basic and acidic residues" evidence="9">
    <location>
        <begin position="292"/>
        <end position="309"/>
    </location>
</feature>
<dbReference type="GO" id="GO:0005634">
    <property type="term" value="C:nucleus"/>
    <property type="evidence" value="ECO:0007669"/>
    <property type="project" value="UniProtKB-SubCell"/>
</dbReference>
<evidence type="ECO:0000256" key="1">
    <source>
        <dbReference type="ARBA" id="ARBA00004123"/>
    </source>
</evidence>
<keyword evidence="6" id="KW-0805">Transcription regulation</keyword>
<proteinExistence type="inferred from homology"/>
<protein>
    <submittedName>
        <fullName evidence="10">Whi5 like domain-containing protein</fullName>
    </submittedName>
</protein>
<comment type="similarity">
    <text evidence="3">Belongs to the WHI5/NRM1 family.</text>
</comment>
<evidence type="ECO:0000256" key="6">
    <source>
        <dbReference type="ARBA" id="ARBA00023015"/>
    </source>
</evidence>
<accession>A0AB34G4Y5</accession>
<organism evidence="10 11">
    <name type="scientific">Purpureocillium lavendulum</name>
    <dbReference type="NCBI Taxonomy" id="1247861"/>
    <lineage>
        <taxon>Eukaryota</taxon>
        <taxon>Fungi</taxon>
        <taxon>Dikarya</taxon>
        <taxon>Ascomycota</taxon>
        <taxon>Pezizomycotina</taxon>
        <taxon>Sordariomycetes</taxon>
        <taxon>Hypocreomycetidae</taxon>
        <taxon>Hypocreales</taxon>
        <taxon>Ophiocordycipitaceae</taxon>
        <taxon>Purpureocillium</taxon>
    </lineage>
</organism>
<dbReference type="AlphaFoldDB" id="A0AB34G4Y5"/>
<dbReference type="InterPro" id="IPR013734">
    <property type="entry name" value="TF_Nrm1/Whi5"/>
</dbReference>
<evidence type="ECO:0000256" key="7">
    <source>
        <dbReference type="ARBA" id="ARBA00023163"/>
    </source>
</evidence>
<feature type="region of interest" description="Disordered" evidence="9">
    <location>
        <begin position="116"/>
        <end position="152"/>
    </location>
</feature>
<reference evidence="10" key="1">
    <citation type="submission" date="2023-01" db="EMBL/GenBank/DDBJ databases">
        <title>The growth and conidiation of Purpureocillium lavendulum are regulated by nitrogen source and histone H3K14 acetylation.</title>
        <authorList>
            <person name="Tang P."/>
            <person name="Han J."/>
            <person name="Zhang C."/>
            <person name="Tang P."/>
            <person name="Qi F."/>
            <person name="Zhang K."/>
            <person name="Liang L."/>
        </authorList>
    </citation>
    <scope>NUCLEOTIDE SEQUENCE</scope>
    <source>
        <strain evidence="10">YMF1.00683</strain>
    </source>
</reference>
<feature type="compositionally biased region" description="Polar residues" evidence="9">
    <location>
        <begin position="264"/>
        <end position="288"/>
    </location>
</feature>
<evidence type="ECO:0000256" key="9">
    <source>
        <dbReference type="SAM" id="MobiDB-lite"/>
    </source>
</evidence>
<keyword evidence="8" id="KW-0539">Nucleus</keyword>
<dbReference type="Proteomes" id="UP001163105">
    <property type="component" value="Unassembled WGS sequence"/>
</dbReference>
<dbReference type="GO" id="GO:0005737">
    <property type="term" value="C:cytoplasm"/>
    <property type="evidence" value="ECO:0007669"/>
    <property type="project" value="UniProtKB-SubCell"/>
</dbReference>
<evidence type="ECO:0000313" key="10">
    <source>
        <dbReference type="EMBL" id="KAJ6446667.1"/>
    </source>
</evidence>
<dbReference type="Pfam" id="PF08528">
    <property type="entry name" value="Whi5"/>
    <property type="match status" value="1"/>
</dbReference>
<evidence type="ECO:0000256" key="3">
    <source>
        <dbReference type="ARBA" id="ARBA00006922"/>
    </source>
</evidence>
<comment type="caution">
    <text evidence="10">The sequence shown here is derived from an EMBL/GenBank/DDBJ whole genome shotgun (WGS) entry which is preliminary data.</text>
</comment>
<gene>
    <name evidence="10" type="ORF">O9K51_01440</name>
</gene>
<sequence>MGCLRMWGFHHHHFHHHPPPTESTMASQPAASPTKRRAALAALDANAMSAASPRLIGGGKDTAAVVKAVSSPAALWSASAALAVGAKRAAAADRDDDATSLGLSTLSAKKPRLDEDALQHHQQRVSRSHSPDSVSVFDTSAGEGDSSWATAATEPDHVAAAMLARPRPRSSLTREQAREKAEILRLRLGLASYKVRTGQVAVPLADLRHLPLPSAAVAAHRRTVRVQSPAPSTSRPDDDDDNDEDETNNTNDDDADENNAGDSLPQSQQSASTFVSASTAEFETSVTIAATPERKRAAPRGHDPERGDGLYEGDDKQEEGPRSALRGGAAKGLLSLARASMS</sequence>
<evidence type="ECO:0000256" key="2">
    <source>
        <dbReference type="ARBA" id="ARBA00004496"/>
    </source>
</evidence>
<evidence type="ECO:0000256" key="5">
    <source>
        <dbReference type="ARBA" id="ARBA00022491"/>
    </source>
</evidence>
<feature type="region of interest" description="Disordered" evidence="9">
    <location>
        <begin position="221"/>
        <end position="342"/>
    </location>
</feature>
<feature type="compositionally biased region" description="Acidic residues" evidence="9">
    <location>
        <begin position="237"/>
        <end position="259"/>
    </location>
</feature>